<evidence type="ECO:0000313" key="4">
    <source>
        <dbReference type="EMBL" id="SDH34858.1"/>
    </source>
</evidence>
<feature type="DNA-binding region" description="H-T-H motif" evidence="2">
    <location>
        <begin position="27"/>
        <end position="46"/>
    </location>
</feature>
<dbReference type="GO" id="GO:0003700">
    <property type="term" value="F:DNA-binding transcription factor activity"/>
    <property type="evidence" value="ECO:0007669"/>
    <property type="project" value="TreeGrafter"/>
</dbReference>
<dbReference type="GO" id="GO:0000976">
    <property type="term" value="F:transcription cis-regulatory region binding"/>
    <property type="evidence" value="ECO:0007669"/>
    <property type="project" value="TreeGrafter"/>
</dbReference>
<dbReference type="PROSITE" id="PS50977">
    <property type="entry name" value="HTH_TETR_2"/>
    <property type="match status" value="1"/>
</dbReference>
<name>A0A1G8BP26_PSEOR</name>
<dbReference type="InterPro" id="IPR009057">
    <property type="entry name" value="Homeodomain-like_sf"/>
</dbReference>
<dbReference type="SUPFAM" id="SSF46689">
    <property type="entry name" value="Homeodomain-like"/>
    <property type="match status" value="1"/>
</dbReference>
<dbReference type="InterPro" id="IPR050109">
    <property type="entry name" value="HTH-type_TetR-like_transc_reg"/>
</dbReference>
<dbReference type="PANTHER" id="PTHR30055">
    <property type="entry name" value="HTH-TYPE TRANSCRIPTIONAL REGULATOR RUTR"/>
    <property type="match status" value="1"/>
</dbReference>
<dbReference type="Proteomes" id="UP000198967">
    <property type="component" value="Unassembled WGS sequence"/>
</dbReference>
<keyword evidence="1 2" id="KW-0238">DNA-binding</keyword>
<proteinExistence type="predicted"/>
<dbReference type="Gene3D" id="1.10.357.10">
    <property type="entry name" value="Tetracycline Repressor, domain 2"/>
    <property type="match status" value="1"/>
</dbReference>
<dbReference type="InterPro" id="IPR001647">
    <property type="entry name" value="HTH_TetR"/>
</dbReference>
<dbReference type="PANTHER" id="PTHR30055:SF146">
    <property type="entry name" value="HTH-TYPE TRANSCRIPTIONAL DUAL REGULATOR CECR"/>
    <property type="match status" value="1"/>
</dbReference>
<dbReference type="OrthoDB" id="3691941at2"/>
<evidence type="ECO:0000256" key="2">
    <source>
        <dbReference type="PROSITE-ProRule" id="PRU00335"/>
    </source>
</evidence>
<protein>
    <submittedName>
        <fullName evidence="4">Transcriptional regulator, TetR family</fullName>
    </submittedName>
</protein>
<organism evidence="4 5">
    <name type="scientific">Pseudonocardia oroxyli</name>
    <dbReference type="NCBI Taxonomy" id="366584"/>
    <lineage>
        <taxon>Bacteria</taxon>
        <taxon>Bacillati</taxon>
        <taxon>Actinomycetota</taxon>
        <taxon>Actinomycetes</taxon>
        <taxon>Pseudonocardiales</taxon>
        <taxon>Pseudonocardiaceae</taxon>
        <taxon>Pseudonocardia</taxon>
    </lineage>
</organism>
<dbReference type="RefSeq" id="WP_093089368.1">
    <property type="nucleotide sequence ID" value="NZ_FNBE01000021.1"/>
</dbReference>
<dbReference type="Pfam" id="PF00440">
    <property type="entry name" value="TetR_N"/>
    <property type="match status" value="1"/>
</dbReference>
<gene>
    <name evidence="4" type="ORF">SAMN05216377_12182</name>
</gene>
<evidence type="ECO:0000313" key="5">
    <source>
        <dbReference type="Proteomes" id="UP000198967"/>
    </source>
</evidence>
<sequence length="179" mass="19269">MSAEDRRDQVLDAAVAAFAEGGYTGTTTDQVARRAGVSQPYVVRMFGTKQALFLAAHERVMARLGEAFAEVARAGGDQTAHELATAYVQLIKDQDLLRVMQHGFSLGADPDLGPAVRASFLRVVRQIRELTGATVEETRDFLAQGMLINVLVALQLPEHAGDDPDAAALISCVLEKKGF</sequence>
<evidence type="ECO:0000259" key="3">
    <source>
        <dbReference type="PROSITE" id="PS50977"/>
    </source>
</evidence>
<evidence type="ECO:0000256" key="1">
    <source>
        <dbReference type="ARBA" id="ARBA00023125"/>
    </source>
</evidence>
<dbReference type="AlphaFoldDB" id="A0A1G8BP26"/>
<keyword evidence="5" id="KW-1185">Reference proteome</keyword>
<dbReference type="EMBL" id="FNBE01000021">
    <property type="protein sequence ID" value="SDH34858.1"/>
    <property type="molecule type" value="Genomic_DNA"/>
</dbReference>
<accession>A0A1G8BP26</accession>
<dbReference type="PRINTS" id="PR00455">
    <property type="entry name" value="HTHTETR"/>
</dbReference>
<reference evidence="4 5" key="1">
    <citation type="submission" date="2016-10" db="EMBL/GenBank/DDBJ databases">
        <authorList>
            <person name="de Groot N.N."/>
        </authorList>
    </citation>
    <scope>NUCLEOTIDE SEQUENCE [LARGE SCALE GENOMIC DNA]</scope>
    <source>
        <strain evidence="4 5">CGMCC 4.3143</strain>
    </source>
</reference>
<feature type="domain" description="HTH tetR-type" evidence="3">
    <location>
        <begin position="4"/>
        <end position="64"/>
    </location>
</feature>